<evidence type="ECO:0000313" key="1">
    <source>
        <dbReference type="Proteomes" id="UP000887576"/>
    </source>
</evidence>
<dbReference type="Proteomes" id="UP000887576">
    <property type="component" value="Unplaced"/>
</dbReference>
<proteinExistence type="predicted"/>
<protein>
    <submittedName>
        <fullName evidence="2">Uncharacterized protein</fullName>
    </submittedName>
</protein>
<accession>A0AC34PUZ5</accession>
<evidence type="ECO:0000313" key="2">
    <source>
        <dbReference type="WBParaSite" id="JU765_v2.g10272.t1"/>
    </source>
</evidence>
<dbReference type="WBParaSite" id="JU765_v2.g10272.t1">
    <property type="protein sequence ID" value="JU765_v2.g10272.t1"/>
    <property type="gene ID" value="JU765_v2.g10272"/>
</dbReference>
<reference evidence="2" key="1">
    <citation type="submission" date="2022-11" db="UniProtKB">
        <authorList>
            <consortium name="WormBaseParasite"/>
        </authorList>
    </citation>
    <scope>IDENTIFICATION</scope>
</reference>
<sequence length="123" mass="15264">MDLVNHPNNFLLTYYTKDYDEYFQFRFYHNESPELLKIFDFFKWELATNGNEYVNYVMPRIKSSSNTTHDKYIKTMTFMYEKFKNMVKMLFSNYNSHLTDPLQLKELVSFVEKWRFDHLYLRD</sequence>
<organism evidence="1 2">
    <name type="scientific">Panagrolaimus sp. JU765</name>
    <dbReference type="NCBI Taxonomy" id="591449"/>
    <lineage>
        <taxon>Eukaryota</taxon>
        <taxon>Metazoa</taxon>
        <taxon>Ecdysozoa</taxon>
        <taxon>Nematoda</taxon>
        <taxon>Chromadorea</taxon>
        <taxon>Rhabditida</taxon>
        <taxon>Tylenchina</taxon>
        <taxon>Panagrolaimomorpha</taxon>
        <taxon>Panagrolaimoidea</taxon>
        <taxon>Panagrolaimidae</taxon>
        <taxon>Panagrolaimus</taxon>
    </lineage>
</organism>
<name>A0AC34PUZ5_9BILA</name>